<dbReference type="Proteomes" id="UP000092544">
    <property type="component" value="Unassembled WGS sequence"/>
</dbReference>
<feature type="domain" description="HTH iclR-type" evidence="4">
    <location>
        <begin position="22"/>
        <end position="84"/>
    </location>
</feature>
<dbReference type="Gene3D" id="1.10.10.10">
    <property type="entry name" value="Winged helix-like DNA-binding domain superfamily/Winged helix DNA-binding domain"/>
    <property type="match status" value="1"/>
</dbReference>
<dbReference type="InterPro" id="IPR036390">
    <property type="entry name" value="WH_DNA-bd_sf"/>
</dbReference>
<dbReference type="OrthoDB" id="9807558at2"/>
<evidence type="ECO:0000256" key="1">
    <source>
        <dbReference type="ARBA" id="ARBA00023015"/>
    </source>
</evidence>
<protein>
    <submittedName>
        <fullName evidence="6">Pca regulon regulatory protein</fullName>
    </submittedName>
</protein>
<dbReference type="SUPFAM" id="SSF46785">
    <property type="entry name" value="Winged helix' DNA-binding domain"/>
    <property type="match status" value="1"/>
</dbReference>
<dbReference type="GO" id="GO:0003700">
    <property type="term" value="F:DNA-binding transcription factor activity"/>
    <property type="evidence" value="ECO:0007669"/>
    <property type="project" value="TreeGrafter"/>
</dbReference>
<dbReference type="InterPro" id="IPR005471">
    <property type="entry name" value="Tscrpt_reg_IclR_N"/>
</dbReference>
<accession>A0A1A8TAI8</accession>
<dbReference type="Gene3D" id="3.30.450.40">
    <property type="match status" value="1"/>
</dbReference>
<keyword evidence="1" id="KW-0805">Transcription regulation</keyword>
<evidence type="ECO:0000259" key="5">
    <source>
        <dbReference type="PROSITE" id="PS51078"/>
    </source>
</evidence>
<evidence type="ECO:0000256" key="3">
    <source>
        <dbReference type="ARBA" id="ARBA00023163"/>
    </source>
</evidence>
<feature type="domain" description="IclR-ED" evidence="5">
    <location>
        <begin position="85"/>
        <end position="270"/>
    </location>
</feature>
<dbReference type="SMART" id="SM00346">
    <property type="entry name" value="HTH_ICLR"/>
    <property type="match status" value="1"/>
</dbReference>
<evidence type="ECO:0000256" key="2">
    <source>
        <dbReference type="ARBA" id="ARBA00023125"/>
    </source>
</evidence>
<dbReference type="InterPro" id="IPR029016">
    <property type="entry name" value="GAF-like_dom_sf"/>
</dbReference>
<name>A0A1A8TAI8_9GAMM</name>
<organism evidence="6 7">
    <name type="scientific">Marinomonas spartinae</name>
    <dbReference type="NCBI Taxonomy" id="1792290"/>
    <lineage>
        <taxon>Bacteria</taxon>
        <taxon>Pseudomonadati</taxon>
        <taxon>Pseudomonadota</taxon>
        <taxon>Gammaproteobacteria</taxon>
        <taxon>Oceanospirillales</taxon>
        <taxon>Oceanospirillaceae</taxon>
        <taxon>Marinomonas</taxon>
    </lineage>
</organism>
<dbReference type="GO" id="GO:0045892">
    <property type="term" value="P:negative regulation of DNA-templated transcription"/>
    <property type="evidence" value="ECO:0007669"/>
    <property type="project" value="TreeGrafter"/>
</dbReference>
<reference evidence="6 7" key="1">
    <citation type="submission" date="2016-06" db="EMBL/GenBank/DDBJ databases">
        <authorList>
            <person name="Kjaerup R.B."/>
            <person name="Dalgaard T.S."/>
            <person name="Juul-Madsen H.R."/>
        </authorList>
    </citation>
    <scope>NUCLEOTIDE SEQUENCE [LARGE SCALE GENOMIC DNA]</scope>
    <source>
        <strain evidence="6 7">CECT 8886</strain>
    </source>
</reference>
<dbReference type="Pfam" id="PF01614">
    <property type="entry name" value="IclR_C"/>
    <property type="match status" value="1"/>
</dbReference>
<keyword evidence="7" id="KW-1185">Reference proteome</keyword>
<dbReference type="PROSITE" id="PS51077">
    <property type="entry name" value="HTH_ICLR"/>
    <property type="match status" value="1"/>
</dbReference>
<keyword evidence="3" id="KW-0804">Transcription</keyword>
<gene>
    <name evidence="6" type="primary">pcaR_1</name>
    <name evidence="6" type="ORF">MSP8886_01628</name>
</gene>
<dbReference type="PANTHER" id="PTHR30136">
    <property type="entry name" value="HELIX-TURN-HELIX TRANSCRIPTIONAL REGULATOR, ICLR FAMILY"/>
    <property type="match status" value="1"/>
</dbReference>
<dbReference type="GO" id="GO:0003677">
    <property type="term" value="F:DNA binding"/>
    <property type="evidence" value="ECO:0007669"/>
    <property type="project" value="UniProtKB-KW"/>
</dbReference>
<dbReference type="SUPFAM" id="SSF55781">
    <property type="entry name" value="GAF domain-like"/>
    <property type="match status" value="1"/>
</dbReference>
<dbReference type="PANTHER" id="PTHR30136:SF34">
    <property type="entry name" value="TRANSCRIPTIONAL REGULATOR"/>
    <property type="match status" value="1"/>
</dbReference>
<dbReference type="InterPro" id="IPR050707">
    <property type="entry name" value="HTH_MetabolicPath_Reg"/>
</dbReference>
<dbReference type="InterPro" id="IPR036388">
    <property type="entry name" value="WH-like_DNA-bd_sf"/>
</dbReference>
<dbReference type="Pfam" id="PF09339">
    <property type="entry name" value="HTH_IclR"/>
    <property type="match status" value="1"/>
</dbReference>
<dbReference type="EMBL" id="FLOB01000003">
    <property type="protein sequence ID" value="SBS29882.1"/>
    <property type="molecule type" value="Genomic_DNA"/>
</dbReference>
<proteinExistence type="predicted"/>
<evidence type="ECO:0000259" key="4">
    <source>
        <dbReference type="PROSITE" id="PS51077"/>
    </source>
</evidence>
<dbReference type="STRING" id="1792290.MSP8886_01628"/>
<evidence type="ECO:0000313" key="7">
    <source>
        <dbReference type="Proteomes" id="UP000092544"/>
    </source>
</evidence>
<keyword evidence="2" id="KW-0238">DNA-binding</keyword>
<dbReference type="PROSITE" id="PS51078">
    <property type="entry name" value="ICLR_ED"/>
    <property type="match status" value="1"/>
</dbReference>
<dbReference type="InterPro" id="IPR014757">
    <property type="entry name" value="Tscrpt_reg_IclR_C"/>
</dbReference>
<evidence type="ECO:0000313" key="6">
    <source>
        <dbReference type="EMBL" id="SBS29882.1"/>
    </source>
</evidence>
<sequence length="278" mass="30681">MKKIFAFRKKVSFMTVDSKNKVGSLAKGFKVLESFTHAFEALTLSEVCSRSGLDSGTVFRILNTLVDLGYIEKLEETKQFHLTLKVANLGFNAIGRSDIRDLALPILRSLAKRIGETVSFATLEGANMVYLERVRVGLARLGVDIRVGSVIPAYCSAIGQALLAFLPEEELEHVLNLEPDFREVVPMDKDEIPVMEQLKSIKAKGYILKRSSFNSSLTVLALPVFDRDRYPIGAISVVVPSIRISEDELFIKAFDSMTETSEKLSRAINVSGSATSAI</sequence>
<dbReference type="AlphaFoldDB" id="A0A1A8TAI8"/>